<feature type="compositionally biased region" description="Polar residues" evidence="1">
    <location>
        <begin position="1"/>
        <end position="18"/>
    </location>
</feature>
<reference evidence="2" key="1">
    <citation type="submission" date="2021-01" db="EMBL/GenBank/DDBJ databases">
        <title>Adiantum capillus-veneris genome.</title>
        <authorList>
            <person name="Fang Y."/>
            <person name="Liao Q."/>
        </authorList>
    </citation>
    <scope>NUCLEOTIDE SEQUENCE</scope>
    <source>
        <strain evidence="2">H3</strain>
        <tissue evidence="2">Leaf</tissue>
    </source>
</reference>
<evidence type="ECO:0000256" key="1">
    <source>
        <dbReference type="SAM" id="MobiDB-lite"/>
    </source>
</evidence>
<dbReference type="Proteomes" id="UP000886520">
    <property type="component" value="Chromosome 15"/>
</dbReference>
<accession>A0A9D4ZD20</accession>
<feature type="region of interest" description="Disordered" evidence="1">
    <location>
        <begin position="1"/>
        <end position="22"/>
    </location>
</feature>
<organism evidence="2 3">
    <name type="scientific">Adiantum capillus-veneris</name>
    <name type="common">Maidenhair fern</name>
    <dbReference type="NCBI Taxonomy" id="13818"/>
    <lineage>
        <taxon>Eukaryota</taxon>
        <taxon>Viridiplantae</taxon>
        <taxon>Streptophyta</taxon>
        <taxon>Embryophyta</taxon>
        <taxon>Tracheophyta</taxon>
        <taxon>Polypodiopsida</taxon>
        <taxon>Polypodiidae</taxon>
        <taxon>Polypodiales</taxon>
        <taxon>Pteridineae</taxon>
        <taxon>Pteridaceae</taxon>
        <taxon>Vittarioideae</taxon>
        <taxon>Adiantum</taxon>
    </lineage>
</organism>
<sequence>MTSVGCTSHRGSTGSTDTVAGCDGDHEEGLIDLIQEGSGEHDDEAVLPGDEQQASCLVCRWVTSRGVRATGLVHTFEIY</sequence>
<keyword evidence="3" id="KW-1185">Reference proteome</keyword>
<protein>
    <submittedName>
        <fullName evidence="2">Uncharacterized protein</fullName>
    </submittedName>
</protein>
<proteinExistence type="predicted"/>
<dbReference type="AlphaFoldDB" id="A0A9D4ZD20"/>
<evidence type="ECO:0000313" key="2">
    <source>
        <dbReference type="EMBL" id="KAI5068980.1"/>
    </source>
</evidence>
<name>A0A9D4ZD20_ADICA</name>
<evidence type="ECO:0000313" key="3">
    <source>
        <dbReference type="Proteomes" id="UP000886520"/>
    </source>
</evidence>
<gene>
    <name evidence="2" type="ORF">GOP47_0015281</name>
</gene>
<comment type="caution">
    <text evidence="2">The sequence shown here is derived from an EMBL/GenBank/DDBJ whole genome shotgun (WGS) entry which is preliminary data.</text>
</comment>
<dbReference type="EMBL" id="JABFUD020000015">
    <property type="protein sequence ID" value="KAI5068980.1"/>
    <property type="molecule type" value="Genomic_DNA"/>
</dbReference>